<feature type="compositionally biased region" description="Pro residues" evidence="4">
    <location>
        <begin position="65"/>
        <end position="80"/>
    </location>
</feature>
<accession>A0AAJ7TWG5</accession>
<dbReference type="Proteomes" id="UP001318040">
    <property type="component" value="Chromosome 39"/>
</dbReference>
<dbReference type="PANTHER" id="PTHR22847:SF722">
    <property type="entry name" value="NOVEL PROTEIN"/>
    <property type="match status" value="1"/>
</dbReference>
<feature type="repeat" description="WD" evidence="3">
    <location>
        <begin position="266"/>
        <end position="292"/>
    </location>
</feature>
<evidence type="ECO:0000313" key="6">
    <source>
        <dbReference type="RefSeq" id="XP_032823968.1"/>
    </source>
</evidence>
<dbReference type="CDD" id="cd00200">
    <property type="entry name" value="WD40"/>
    <property type="match status" value="1"/>
</dbReference>
<dbReference type="KEGG" id="pmrn:116950385"/>
<feature type="region of interest" description="Disordered" evidence="4">
    <location>
        <begin position="55"/>
        <end position="157"/>
    </location>
</feature>
<evidence type="ECO:0000256" key="2">
    <source>
        <dbReference type="ARBA" id="ARBA00022737"/>
    </source>
</evidence>
<dbReference type="SUPFAM" id="SSF50969">
    <property type="entry name" value="YVTN repeat-like/Quinoprotein amine dehydrogenase"/>
    <property type="match status" value="1"/>
</dbReference>
<dbReference type="PANTHER" id="PTHR22847">
    <property type="entry name" value="WD40 REPEAT PROTEIN"/>
    <property type="match status" value="1"/>
</dbReference>
<dbReference type="PRINTS" id="PR00320">
    <property type="entry name" value="GPROTEINBRPT"/>
</dbReference>
<gene>
    <name evidence="6" type="primary">LOC116950385</name>
</gene>
<keyword evidence="1 3" id="KW-0853">WD repeat</keyword>
<keyword evidence="5" id="KW-1185">Reference proteome</keyword>
<feature type="compositionally biased region" description="Basic and acidic residues" evidence="4">
    <location>
        <begin position="127"/>
        <end position="141"/>
    </location>
</feature>
<proteinExistence type="predicted"/>
<feature type="compositionally biased region" description="Acidic residues" evidence="4">
    <location>
        <begin position="552"/>
        <end position="562"/>
    </location>
</feature>
<dbReference type="InterPro" id="IPR011044">
    <property type="entry name" value="Quino_amine_DH_bsu"/>
</dbReference>
<reference evidence="6" key="1">
    <citation type="submission" date="2025-08" db="UniProtKB">
        <authorList>
            <consortium name="RefSeq"/>
        </authorList>
    </citation>
    <scope>IDENTIFICATION</scope>
    <source>
        <tissue evidence="6">Sperm</tissue>
    </source>
</reference>
<feature type="compositionally biased region" description="Low complexity" evidence="4">
    <location>
        <begin position="563"/>
        <end position="575"/>
    </location>
</feature>
<dbReference type="Pfam" id="PF00400">
    <property type="entry name" value="WD40"/>
    <property type="match status" value="4"/>
</dbReference>
<feature type="compositionally biased region" description="Basic residues" evidence="4">
    <location>
        <begin position="586"/>
        <end position="595"/>
    </location>
</feature>
<dbReference type="GO" id="GO:0016301">
    <property type="term" value="F:kinase activity"/>
    <property type="evidence" value="ECO:0007669"/>
    <property type="project" value="UniProtKB-KW"/>
</dbReference>
<dbReference type="InterPro" id="IPR015943">
    <property type="entry name" value="WD40/YVTN_repeat-like_dom_sf"/>
</dbReference>
<dbReference type="Gene3D" id="2.130.10.10">
    <property type="entry name" value="YVTN repeat-like/Quinoprotein amine dehydrogenase"/>
    <property type="match status" value="2"/>
</dbReference>
<dbReference type="PROSITE" id="PS00678">
    <property type="entry name" value="WD_REPEATS_1"/>
    <property type="match status" value="1"/>
</dbReference>
<evidence type="ECO:0000256" key="3">
    <source>
        <dbReference type="PROSITE-ProRule" id="PRU00221"/>
    </source>
</evidence>
<feature type="repeat" description="WD" evidence="3">
    <location>
        <begin position="299"/>
        <end position="333"/>
    </location>
</feature>
<dbReference type="InterPro" id="IPR001680">
    <property type="entry name" value="WD40_rpt"/>
</dbReference>
<feature type="compositionally biased region" description="Low complexity" evidence="4">
    <location>
        <begin position="113"/>
        <end position="124"/>
    </location>
</feature>
<dbReference type="PROSITE" id="PS50294">
    <property type="entry name" value="WD_REPEATS_REGION"/>
    <property type="match status" value="2"/>
</dbReference>
<dbReference type="PROSITE" id="PS50082">
    <property type="entry name" value="WD_REPEATS_2"/>
    <property type="match status" value="4"/>
</dbReference>
<dbReference type="InterPro" id="IPR020472">
    <property type="entry name" value="WD40_PAC1"/>
</dbReference>
<dbReference type="AlphaFoldDB" id="A0AAJ7TWG5"/>
<dbReference type="SMART" id="SM00320">
    <property type="entry name" value="WD40"/>
    <property type="match status" value="4"/>
</dbReference>
<sequence>MAESGRSPDGEIRKLRKKLRQIENLVHLPRTLTEEEAIKVTQKCELRRRLAGLLRALEEREGDPEPPAPATAPTTPPVAAPDPATATTTPPVAAPRHDGGDGMKRTSGTRVSAHAAPETACAPAKQPKQEARSEGTPEKTRAGQAAKEAGARPTVTTAPAVVSAAAAKKEAEPAAAAGLRRLRERWGNARFAVTPLVGHSDLITAVAFHGSYIVSGSRDTTVKLWHAATGTEEANLGGHTGSVTCVAIAPAATATAIGKALDCADDEDFLASGSSDCTVKIWSLRTGQEVRSVYTYSPVSAIVFLPDPGLLLSASDGGKLDMWDLTTGASVQSFRAHEEAITCLQLHGSLACTGGRDGQVRVWELRPGPRLHLLFCTEGEEWSADGRRRGASPLRCLLAAPRPHGRLLYSADEGTSIRVLDWRTGSILRKLPNHNSDCGFTDCLSTASGGGDGDARLMLSAGYDIDRGHGYINVRLLAEGGEPYVATLGGEATPRVLCVATTCTPSGLQRWGTGGRSLLLWEELPHGGGASSHHREDGHVVVSSFRREFERDEDVWSDDESSASDSSLGSYSRASSSEDDTEPVNGRRRTWCSVM</sequence>
<organism evidence="5 6">
    <name type="scientific">Petromyzon marinus</name>
    <name type="common">Sea lamprey</name>
    <dbReference type="NCBI Taxonomy" id="7757"/>
    <lineage>
        <taxon>Eukaryota</taxon>
        <taxon>Metazoa</taxon>
        <taxon>Chordata</taxon>
        <taxon>Craniata</taxon>
        <taxon>Vertebrata</taxon>
        <taxon>Cyclostomata</taxon>
        <taxon>Hyperoartia</taxon>
        <taxon>Petromyzontiformes</taxon>
        <taxon>Petromyzontidae</taxon>
        <taxon>Petromyzon</taxon>
    </lineage>
</organism>
<evidence type="ECO:0000256" key="4">
    <source>
        <dbReference type="SAM" id="MobiDB-lite"/>
    </source>
</evidence>
<feature type="compositionally biased region" description="Low complexity" evidence="4">
    <location>
        <begin position="81"/>
        <end position="91"/>
    </location>
</feature>
<keyword evidence="2" id="KW-0677">Repeat</keyword>
<name>A0AAJ7TWG5_PETMA</name>
<keyword evidence="6" id="KW-0418">Kinase</keyword>
<keyword evidence="6" id="KW-0808">Transferase</keyword>
<feature type="repeat" description="WD" evidence="3">
    <location>
        <begin position="196"/>
        <end position="235"/>
    </location>
</feature>
<evidence type="ECO:0000256" key="1">
    <source>
        <dbReference type="ARBA" id="ARBA00022574"/>
    </source>
</evidence>
<feature type="region of interest" description="Disordered" evidence="4">
    <location>
        <begin position="552"/>
        <end position="595"/>
    </location>
</feature>
<feature type="repeat" description="WD" evidence="3">
    <location>
        <begin position="334"/>
        <end position="373"/>
    </location>
</feature>
<feature type="compositionally biased region" description="Basic and acidic residues" evidence="4">
    <location>
        <begin position="95"/>
        <end position="104"/>
    </location>
</feature>
<dbReference type="RefSeq" id="XP_032823968.1">
    <property type="nucleotide sequence ID" value="XM_032968077.1"/>
</dbReference>
<dbReference type="SUPFAM" id="SSF50978">
    <property type="entry name" value="WD40 repeat-like"/>
    <property type="match status" value="1"/>
</dbReference>
<protein>
    <submittedName>
        <fullName evidence="6">Probable serine/threonine-protein kinase PkwA isoform X1</fullName>
    </submittedName>
</protein>
<evidence type="ECO:0000313" key="5">
    <source>
        <dbReference type="Proteomes" id="UP001318040"/>
    </source>
</evidence>
<dbReference type="InterPro" id="IPR036322">
    <property type="entry name" value="WD40_repeat_dom_sf"/>
</dbReference>
<dbReference type="InterPro" id="IPR019775">
    <property type="entry name" value="WD40_repeat_CS"/>
</dbReference>